<proteinExistence type="predicted"/>
<evidence type="ECO:0000256" key="9">
    <source>
        <dbReference type="ARBA" id="ARBA00049447"/>
    </source>
</evidence>
<feature type="domain" description="DUS-like FMN-binding" evidence="11">
    <location>
        <begin position="60"/>
        <end position="308"/>
    </location>
</feature>
<comment type="cofactor">
    <cofactor evidence="1">
        <name>FMN</name>
        <dbReference type="ChEBI" id="CHEBI:58210"/>
    </cofactor>
</comment>
<dbReference type="SUPFAM" id="SSF51395">
    <property type="entry name" value="FMN-linked oxidoreductases"/>
    <property type="match status" value="1"/>
</dbReference>
<protein>
    <recommendedName>
        <fullName evidence="11">DUS-like FMN-binding domain-containing protein</fullName>
    </recommendedName>
</protein>
<comment type="catalytic activity">
    <reaction evidence="8">
        <text>a 5,6-dihydrouridine in mRNA + NAD(+) = a uridine in mRNA + NADH + H(+)</text>
        <dbReference type="Rhea" id="RHEA:69851"/>
        <dbReference type="Rhea" id="RHEA-COMP:14658"/>
        <dbReference type="Rhea" id="RHEA-COMP:17789"/>
        <dbReference type="ChEBI" id="CHEBI:15378"/>
        <dbReference type="ChEBI" id="CHEBI:57540"/>
        <dbReference type="ChEBI" id="CHEBI:57945"/>
        <dbReference type="ChEBI" id="CHEBI:65315"/>
        <dbReference type="ChEBI" id="CHEBI:74443"/>
    </reaction>
    <physiologicalReaction direction="right-to-left" evidence="8">
        <dbReference type="Rhea" id="RHEA:69853"/>
    </physiologicalReaction>
</comment>
<dbReference type="PANTHER" id="PTHR45936:SF1">
    <property type="entry name" value="TRNA-DIHYDROURIDINE(20) SYNTHASE [NAD(P)+]-LIKE"/>
    <property type="match status" value="1"/>
</dbReference>
<keyword evidence="13" id="KW-1185">Reference proteome</keyword>
<dbReference type="InterPro" id="IPR052582">
    <property type="entry name" value="tRNA-DUS-like"/>
</dbReference>
<dbReference type="PANTHER" id="PTHR45936">
    <property type="entry name" value="TRNA-DIHYDROURIDINE(20) SYNTHASE [NAD(P)+]-LIKE"/>
    <property type="match status" value="1"/>
</dbReference>
<dbReference type="GO" id="GO:0006397">
    <property type="term" value="P:mRNA processing"/>
    <property type="evidence" value="ECO:0007669"/>
    <property type="project" value="UniProtKB-KW"/>
</dbReference>
<feature type="region of interest" description="Disordered" evidence="10">
    <location>
        <begin position="381"/>
        <end position="425"/>
    </location>
</feature>
<evidence type="ECO:0000256" key="4">
    <source>
        <dbReference type="ARBA" id="ARBA00022664"/>
    </source>
</evidence>
<evidence type="ECO:0000259" key="11">
    <source>
        <dbReference type="Pfam" id="PF01207"/>
    </source>
</evidence>
<dbReference type="InterPro" id="IPR013785">
    <property type="entry name" value="Aldolase_TIM"/>
</dbReference>
<evidence type="ECO:0000256" key="5">
    <source>
        <dbReference type="ARBA" id="ARBA00022694"/>
    </source>
</evidence>
<evidence type="ECO:0000256" key="1">
    <source>
        <dbReference type="ARBA" id="ARBA00001917"/>
    </source>
</evidence>
<keyword evidence="5" id="KW-0819">tRNA processing</keyword>
<evidence type="ECO:0000256" key="2">
    <source>
        <dbReference type="ARBA" id="ARBA00022630"/>
    </source>
</evidence>
<comment type="caution">
    <text evidence="12">The sequence shown here is derived from an EMBL/GenBank/DDBJ whole genome shotgun (WGS) entry which is preliminary data.</text>
</comment>
<dbReference type="GO" id="GO:0017150">
    <property type="term" value="F:tRNA dihydrouridine synthase activity"/>
    <property type="evidence" value="ECO:0007669"/>
    <property type="project" value="InterPro"/>
</dbReference>
<evidence type="ECO:0000256" key="10">
    <source>
        <dbReference type="SAM" id="MobiDB-lite"/>
    </source>
</evidence>
<evidence type="ECO:0000313" key="13">
    <source>
        <dbReference type="Proteomes" id="UP001375240"/>
    </source>
</evidence>
<keyword evidence="3" id="KW-0288">FMN</keyword>
<keyword evidence="2" id="KW-0285">Flavoprotein</keyword>
<accession>A0AAV9UWU9</accession>
<dbReference type="CDD" id="cd02801">
    <property type="entry name" value="DUS_like_FMN"/>
    <property type="match status" value="1"/>
</dbReference>
<evidence type="ECO:0000256" key="3">
    <source>
        <dbReference type="ARBA" id="ARBA00022643"/>
    </source>
</evidence>
<name>A0AAV9UWU9_9PEZI</name>
<keyword evidence="6" id="KW-0560">Oxidoreductase</keyword>
<comment type="catalytic activity">
    <reaction evidence="9">
        <text>a 5,6-dihydrouridine in mRNA + NADP(+) = a uridine in mRNA + NADPH + H(+)</text>
        <dbReference type="Rhea" id="RHEA:69855"/>
        <dbReference type="Rhea" id="RHEA-COMP:14658"/>
        <dbReference type="Rhea" id="RHEA-COMP:17789"/>
        <dbReference type="ChEBI" id="CHEBI:15378"/>
        <dbReference type="ChEBI" id="CHEBI:57783"/>
        <dbReference type="ChEBI" id="CHEBI:58349"/>
        <dbReference type="ChEBI" id="CHEBI:65315"/>
        <dbReference type="ChEBI" id="CHEBI:74443"/>
    </reaction>
    <physiologicalReaction direction="right-to-left" evidence="9">
        <dbReference type="Rhea" id="RHEA:69857"/>
    </physiologicalReaction>
</comment>
<dbReference type="PROSITE" id="PS01136">
    <property type="entry name" value="UPF0034"/>
    <property type="match status" value="1"/>
</dbReference>
<evidence type="ECO:0000256" key="8">
    <source>
        <dbReference type="ARBA" id="ARBA00048342"/>
    </source>
</evidence>
<reference evidence="12 13" key="1">
    <citation type="submission" date="2019-10" db="EMBL/GenBank/DDBJ databases">
        <authorList>
            <person name="Palmer J.M."/>
        </authorList>
    </citation>
    <scope>NUCLEOTIDE SEQUENCE [LARGE SCALE GENOMIC DNA]</scope>
    <source>
        <strain evidence="12 13">TWF696</strain>
    </source>
</reference>
<evidence type="ECO:0000256" key="6">
    <source>
        <dbReference type="ARBA" id="ARBA00023002"/>
    </source>
</evidence>
<dbReference type="AlphaFoldDB" id="A0AAV9UWU9"/>
<gene>
    <name evidence="12" type="ORF">TWF696_006167</name>
</gene>
<evidence type="ECO:0000256" key="7">
    <source>
        <dbReference type="ARBA" id="ARBA00045934"/>
    </source>
</evidence>
<feature type="compositionally biased region" description="Basic and acidic residues" evidence="10">
    <location>
        <begin position="383"/>
        <end position="412"/>
    </location>
</feature>
<dbReference type="Proteomes" id="UP001375240">
    <property type="component" value="Unassembled WGS sequence"/>
</dbReference>
<dbReference type="InterPro" id="IPR035587">
    <property type="entry name" value="DUS-like_FMN-bd"/>
</dbReference>
<keyword evidence="4" id="KW-0507">mRNA processing</keyword>
<dbReference type="GO" id="GO:0005737">
    <property type="term" value="C:cytoplasm"/>
    <property type="evidence" value="ECO:0007669"/>
    <property type="project" value="TreeGrafter"/>
</dbReference>
<dbReference type="EMBL" id="JAVHNQ010000004">
    <property type="protein sequence ID" value="KAK6349907.1"/>
    <property type="molecule type" value="Genomic_DNA"/>
</dbReference>
<comment type="function">
    <text evidence="7">Catalyzes the synthesis of dihydrouridine, a modified base found in the D-loop of most tRNAs. Specifically modifies U47 in cytoplasmic tRNAs. Catalyzes the synthesis of dihydrouridine in some mRNAs, thereby affecting their translation.</text>
</comment>
<evidence type="ECO:0000313" key="12">
    <source>
        <dbReference type="EMBL" id="KAK6349907.1"/>
    </source>
</evidence>
<organism evidence="12 13">
    <name type="scientific">Orbilia brochopaga</name>
    <dbReference type="NCBI Taxonomy" id="3140254"/>
    <lineage>
        <taxon>Eukaryota</taxon>
        <taxon>Fungi</taxon>
        <taxon>Dikarya</taxon>
        <taxon>Ascomycota</taxon>
        <taxon>Pezizomycotina</taxon>
        <taxon>Orbiliomycetes</taxon>
        <taxon>Orbiliales</taxon>
        <taxon>Orbiliaceae</taxon>
        <taxon>Orbilia</taxon>
    </lineage>
</organism>
<dbReference type="InterPro" id="IPR018517">
    <property type="entry name" value="tRNA_hU_synthase_CS"/>
</dbReference>
<dbReference type="GO" id="GO:0050660">
    <property type="term" value="F:flavin adenine dinucleotide binding"/>
    <property type="evidence" value="ECO:0007669"/>
    <property type="project" value="InterPro"/>
</dbReference>
<sequence length="453" mass="49166">MIRRLCLRTAARSFRPAVYRRYYHATMTSDDPSVAPSPAPAMIPPAVEAAAPEKRGMVVLAPMVRSGQLPMRLLSLKYGADLVWGPETIDKALIGTTRIENPETGCVDYMRAGLVIRLCPPREKSKLIFQLGTASPETAVEAAKIVSQDVSGIDVNSGCPKPFSTHAGMGAALLKDPDRLISILKALVAGVGPSTPYALPISVKIRLLKTIDETHALITNLCKTGISTLTLHCRTVPMRKTERAIRDALAGASDICRAAGVRFFVNGDVKNWAHAQSLIREYNIAGGAMIAIAAEANPSVFCDTGVKEWREVLADYLTIAMETENPFANTKFCMMNLVPGKQPLREKLARAKTFREVCDAVGMECTIPEERDVGTVKTQRMTAAEERDAQAKKEKDERLERLAELKRRKAEEGEGAGEETGKRVKMDVQQAAPMDGVVPLPTVGVAEAVDTAV</sequence>
<dbReference type="Gene3D" id="3.20.20.70">
    <property type="entry name" value="Aldolase class I"/>
    <property type="match status" value="1"/>
</dbReference>
<dbReference type="Pfam" id="PF01207">
    <property type="entry name" value="Dus"/>
    <property type="match status" value="1"/>
</dbReference>